<dbReference type="InterPro" id="IPR026854">
    <property type="entry name" value="VPS13_N"/>
</dbReference>
<dbReference type="OrthoDB" id="445152at2759"/>
<evidence type="ECO:0000259" key="3">
    <source>
        <dbReference type="Pfam" id="PF12624"/>
    </source>
</evidence>
<dbReference type="AlphaFoldDB" id="A0A7M5WJD9"/>
<dbReference type="Pfam" id="PF12624">
    <property type="entry name" value="VPS13_N"/>
    <property type="match status" value="1"/>
</dbReference>
<feature type="region of interest" description="Disordered" evidence="2">
    <location>
        <begin position="56"/>
        <end position="80"/>
    </location>
</feature>
<organism evidence="4 5">
    <name type="scientific">Clytia hemisphaerica</name>
    <dbReference type="NCBI Taxonomy" id="252671"/>
    <lineage>
        <taxon>Eukaryota</taxon>
        <taxon>Metazoa</taxon>
        <taxon>Cnidaria</taxon>
        <taxon>Hydrozoa</taxon>
        <taxon>Hydroidolina</taxon>
        <taxon>Leptothecata</taxon>
        <taxon>Obeliida</taxon>
        <taxon>Clytiidae</taxon>
        <taxon>Clytia</taxon>
    </lineage>
</organism>
<evidence type="ECO:0000313" key="5">
    <source>
        <dbReference type="Proteomes" id="UP000594262"/>
    </source>
</evidence>
<sequence length="394" mass="44194">HSPFYGELNLPVTFLSGKIHKLQLHVPWTRLIYEPVVVTIKTMEFIIKLNDSGAQAEPEKTDVETENQTQNKMDQTTTPSEDLPPGYVQSLLNKVVNNICFKVENVIIKYVEDDIVFSLNAKSVDYFCVDSDWKAAFIDLVQPELLLRRMCTITDLTICLDQRTTSGKIDLYQDPVLYKCSLTSRIVMRHRSVNSTKPIEQKFDVSCESLDFSLADLQIPMVLRLIKLVIGLFYGTLDLPGCNFKKHSAPIAIEKQKNASNKSLVALTESKEISANDSWSSWAWSMLPVASDGPSEQSFEENITSFGLFIKQVNLTLKRTSFLPNMLSGQRIEFSPVMGFELNGCNLNFTSIGDSIVNVNLGLKMLTGFLFGKNCLCAMDGIKVAEISEDSNLE</sequence>
<evidence type="ECO:0000256" key="2">
    <source>
        <dbReference type="SAM" id="MobiDB-lite"/>
    </source>
</evidence>
<feature type="compositionally biased region" description="Polar residues" evidence="2">
    <location>
        <begin position="66"/>
        <end position="80"/>
    </location>
</feature>
<dbReference type="PANTHER" id="PTHR12517">
    <property type="entry name" value="VACUOLAR PROTEIN SORTING-ASSOCIATED PROTEIN 13B"/>
    <property type="match status" value="1"/>
</dbReference>
<evidence type="ECO:0000256" key="1">
    <source>
        <dbReference type="ARBA" id="ARBA00022448"/>
    </source>
</evidence>
<dbReference type="Proteomes" id="UP000594262">
    <property type="component" value="Unplaced"/>
</dbReference>
<accession>A0A7M5WJD9</accession>
<name>A0A7M5WJD9_9CNID</name>
<reference evidence="4" key="1">
    <citation type="submission" date="2021-01" db="UniProtKB">
        <authorList>
            <consortium name="EnsemblMetazoa"/>
        </authorList>
    </citation>
    <scope>IDENTIFICATION</scope>
</reference>
<feature type="domain" description="Chorein N-terminal" evidence="3">
    <location>
        <begin position="7"/>
        <end position="195"/>
    </location>
</feature>
<proteinExistence type="predicted"/>
<keyword evidence="1" id="KW-0813">Transport</keyword>
<protein>
    <recommendedName>
        <fullName evidence="3">Chorein N-terminal domain-containing protein</fullName>
    </recommendedName>
</protein>
<dbReference type="EnsemblMetazoa" id="CLYHEMT004318.2">
    <property type="protein sequence ID" value="CLYHEMP004318.2"/>
    <property type="gene ID" value="CLYHEMG004318"/>
</dbReference>
<keyword evidence="5" id="KW-1185">Reference proteome</keyword>
<dbReference type="PANTHER" id="PTHR12517:SF0">
    <property type="entry name" value="INTERMEMBRANE LIPID TRANSFER PROTEIN VPS13B"/>
    <property type="match status" value="1"/>
</dbReference>
<dbReference type="InterPro" id="IPR039782">
    <property type="entry name" value="VPS13B"/>
</dbReference>
<evidence type="ECO:0000313" key="4">
    <source>
        <dbReference type="EnsemblMetazoa" id="CLYHEMP004318.2"/>
    </source>
</evidence>